<evidence type="ECO:0000313" key="2">
    <source>
        <dbReference type="Proteomes" id="UP000007819"/>
    </source>
</evidence>
<protein>
    <submittedName>
        <fullName evidence="1">Uncharacterized protein</fullName>
    </submittedName>
</protein>
<proteinExistence type="predicted"/>
<sequence length="231" mass="24896">MEINAKYNTSAVDNFQESKQKSSEIGDFPSLLVHERAVSCPNMALLKNSAAEVLETGCKSTPNIILPVNSIVDDIRENGQKPSENRDFHGLPVNCKKSVSFPNMAVGANSSGDAPEIGLPRLVTSAELPAVTIDSPCTGSSISTLMTLDAPVEDSGIKTSLSVVSSSLLRLQKIEADMQLIVTDTVTCVGRSDEGTVTAVTPRRPRRLVWSRTKKFVRRMFCCGAMDHADV</sequence>
<organism evidence="1 2">
    <name type="scientific">Acyrthosiphon pisum</name>
    <name type="common">Pea aphid</name>
    <dbReference type="NCBI Taxonomy" id="7029"/>
    <lineage>
        <taxon>Eukaryota</taxon>
        <taxon>Metazoa</taxon>
        <taxon>Ecdysozoa</taxon>
        <taxon>Arthropoda</taxon>
        <taxon>Hexapoda</taxon>
        <taxon>Insecta</taxon>
        <taxon>Pterygota</taxon>
        <taxon>Neoptera</taxon>
        <taxon>Paraneoptera</taxon>
        <taxon>Hemiptera</taxon>
        <taxon>Sternorrhyncha</taxon>
        <taxon>Aphidomorpha</taxon>
        <taxon>Aphidoidea</taxon>
        <taxon>Aphididae</taxon>
        <taxon>Macrosiphini</taxon>
        <taxon>Acyrthosiphon</taxon>
    </lineage>
</organism>
<reference evidence="2" key="1">
    <citation type="submission" date="2010-06" db="EMBL/GenBank/DDBJ databases">
        <authorList>
            <person name="Jiang H."/>
            <person name="Abraham K."/>
            <person name="Ali S."/>
            <person name="Alsbrooks S.L."/>
            <person name="Anim B.N."/>
            <person name="Anosike U.S."/>
            <person name="Attaway T."/>
            <person name="Bandaranaike D.P."/>
            <person name="Battles P.K."/>
            <person name="Bell S.N."/>
            <person name="Bell A.V."/>
            <person name="Beltran B."/>
            <person name="Bickham C."/>
            <person name="Bustamante Y."/>
            <person name="Caleb T."/>
            <person name="Canada A."/>
            <person name="Cardenas V."/>
            <person name="Carter K."/>
            <person name="Chacko J."/>
            <person name="Chandrabose M.N."/>
            <person name="Chavez D."/>
            <person name="Chavez A."/>
            <person name="Chen L."/>
            <person name="Chu H.-S."/>
            <person name="Claassen K.J."/>
            <person name="Cockrell R."/>
            <person name="Collins M."/>
            <person name="Cooper J.A."/>
            <person name="Cree A."/>
            <person name="Curry S.M."/>
            <person name="Da Y."/>
            <person name="Dao M.D."/>
            <person name="Das B."/>
            <person name="Davila M.-L."/>
            <person name="Davy-Carroll L."/>
            <person name="Denson S."/>
            <person name="Dinh H."/>
            <person name="Ebong V.E."/>
            <person name="Edwards J.R."/>
            <person name="Egan A."/>
            <person name="El-Daye J."/>
            <person name="Escobedo L."/>
            <person name="Fernandez S."/>
            <person name="Fernando P.R."/>
            <person name="Flagg N."/>
            <person name="Forbes L.D."/>
            <person name="Fowler R.G."/>
            <person name="Fu Q."/>
            <person name="Gabisi R.A."/>
            <person name="Ganer J."/>
            <person name="Garbino Pronczuk A."/>
            <person name="Garcia R.M."/>
            <person name="Garner T."/>
            <person name="Garrett T.E."/>
            <person name="Gonzalez D.A."/>
            <person name="Hamid H."/>
            <person name="Hawkins E.S."/>
            <person name="Hirani K."/>
            <person name="Hogues M.E."/>
            <person name="Hollins B."/>
            <person name="Hsiao C.-H."/>
            <person name="Jabil R."/>
            <person name="James M.L."/>
            <person name="Jhangiani S.N."/>
            <person name="Johnson B."/>
            <person name="Johnson Q."/>
            <person name="Joshi V."/>
            <person name="Kalu J.B."/>
            <person name="Kam C."/>
            <person name="Kashfia A."/>
            <person name="Keebler J."/>
            <person name="Kisamo H."/>
            <person name="Kovar C.L."/>
            <person name="Lago L.A."/>
            <person name="Lai C.-Y."/>
            <person name="Laidlaw J."/>
            <person name="Lara F."/>
            <person name="Le T.-K."/>
            <person name="Lee S.L."/>
            <person name="Legall F.H."/>
            <person name="Lemon S.J."/>
            <person name="Lewis L.R."/>
            <person name="Li B."/>
            <person name="Liu Y."/>
            <person name="Liu Y.-S."/>
            <person name="Lopez J."/>
            <person name="Lozado R.J."/>
            <person name="Lu J."/>
            <person name="Madu R.C."/>
            <person name="Maheshwari M."/>
            <person name="Maheshwari R."/>
            <person name="Malloy K."/>
            <person name="Martinez E."/>
            <person name="Mathew T."/>
            <person name="Mercado I.C."/>
            <person name="Mercado C."/>
            <person name="Meyer B."/>
            <person name="Montgomery K."/>
            <person name="Morgan M.B."/>
            <person name="Munidasa M."/>
            <person name="Nazareth L.V."/>
            <person name="Nelson J."/>
            <person name="Ng B.M."/>
            <person name="Nguyen N.B."/>
            <person name="Nguyen P.Q."/>
            <person name="Nguyen T."/>
            <person name="Obregon M."/>
            <person name="Okwuonu G.O."/>
            <person name="Onwere C.G."/>
            <person name="Orozco G."/>
            <person name="Parra A."/>
            <person name="Patel S."/>
            <person name="Patil S."/>
            <person name="Perez A."/>
            <person name="Perez Y."/>
            <person name="Pham C."/>
            <person name="Primus E.L."/>
            <person name="Pu L.-L."/>
            <person name="Puazo M."/>
            <person name="Qin X."/>
            <person name="Quiroz J.B."/>
            <person name="Reese J."/>
            <person name="Richards S."/>
            <person name="Rives C.M."/>
            <person name="Robberts R."/>
            <person name="Ruiz S.J."/>
            <person name="Ruiz M.J."/>
            <person name="Santibanez J."/>
            <person name="Schneider B.W."/>
            <person name="Sisson I."/>
            <person name="Smith M."/>
            <person name="Sodergren E."/>
            <person name="Song X.-Z."/>
            <person name="Song B.B."/>
            <person name="Summersgill H."/>
            <person name="Thelus R."/>
            <person name="Thornton R.D."/>
            <person name="Trejos Z.Y."/>
            <person name="Usmani K."/>
            <person name="Vattathil S."/>
            <person name="Villasana D."/>
            <person name="Walker D.L."/>
            <person name="Wang S."/>
            <person name="Wang K."/>
            <person name="White C.S."/>
            <person name="Williams A.C."/>
            <person name="Williamson J."/>
            <person name="Wilson K."/>
            <person name="Woghiren I.O."/>
            <person name="Woodworth J.R."/>
            <person name="Worley K.C."/>
            <person name="Wright R.A."/>
            <person name="Wu W."/>
            <person name="Young L."/>
            <person name="Zhang L."/>
            <person name="Zhang J."/>
            <person name="Zhu Y."/>
            <person name="Muzny D.M."/>
            <person name="Weinstock G."/>
            <person name="Gibbs R.A."/>
        </authorList>
    </citation>
    <scope>NUCLEOTIDE SEQUENCE [LARGE SCALE GENOMIC DNA]</scope>
    <source>
        <strain evidence="2">LSR1</strain>
    </source>
</reference>
<name>A0A8R2NQ00_ACYPI</name>
<dbReference type="EnsemblMetazoa" id="XM_029489477.1">
    <property type="protein sequence ID" value="XP_029345337.1"/>
    <property type="gene ID" value="LOC115034067"/>
</dbReference>
<dbReference type="Proteomes" id="UP000007819">
    <property type="component" value="Chromosome A2"/>
</dbReference>
<accession>A0A8R2NQ00</accession>
<evidence type="ECO:0000313" key="1">
    <source>
        <dbReference type="EnsemblMetazoa" id="XP_029345337.1"/>
    </source>
</evidence>
<dbReference type="GeneID" id="115034067"/>
<keyword evidence="2" id="KW-1185">Reference proteome</keyword>
<dbReference type="OrthoDB" id="10404901at2759"/>
<reference evidence="1" key="2">
    <citation type="submission" date="2022-06" db="UniProtKB">
        <authorList>
            <consortium name="EnsemblMetazoa"/>
        </authorList>
    </citation>
    <scope>IDENTIFICATION</scope>
</reference>
<dbReference type="KEGG" id="api:115034067"/>
<dbReference type="AlphaFoldDB" id="A0A8R2NQ00"/>
<dbReference type="RefSeq" id="XP_029345337.1">
    <property type="nucleotide sequence ID" value="XM_029489477.1"/>
</dbReference>